<evidence type="ECO:0000313" key="2">
    <source>
        <dbReference type="Proteomes" id="UP000249393"/>
    </source>
</evidence>
<dbReference type="InterPro" id="IPR029063">
    <property type="entry name" value="SAM-dependent_MTases_sf"/>
</dbReference>
<dbReference type="PROSITE" id="PS50007">
    <property type="entry name" value="PIPLC_X_DOMAIN"/>
    <property type="match status" value="1"/>
</dbReference>
<reference evidence="1 2" key="1">
    <citation type="submission" date="2017-08" db="EMBL/GenBank/DDBJ databases">
        <title>Infants hospitalized years apart are colonized by the same room-sourced microbial strains.</title>
        <authorList>
            <person name="Brooks B."/>
            <person name="Olm M.R."/>
            <person name="Firek B.A."/>
            <person name="Baker R."/>
            <person name="Thomas B.C."/>
            <person name="Morowitz M.J."/>
            <person name="Banfield J.F."/>
        </authorList>
    </citation>
    <scope>NUCLEOTIDE SEQUENCE [LARGE SCALE GENOMIC DNA]</scope>
    <source>
        <strain evidence="1">S2_003_000_R2_4</strain>
    </source>
</reference>
<dbReference type="CDD" id="cd02440">
    <property type="entry name" value="AdoMet_MTases"/>
    <property type="match status" value="1"/>
</dbReference>
<dbReference type="EMBL" id="QFQZ01000075">
    <property type="protein sequence ID" value="PZR31828.1"/>
    <property type="molecule type" value="Genomic_DNA"/>
</dbReference>
<proteinExistence type="predicted"/>
<dbReference type="AlphaFoldDB" id="A0A2W5WDZ3"/>
<name>A0A2W5WDZ3_9CAUL</name>
<dbReference type="SUPFAM" id="SSF53335">
    <property type="entry name" value="S-adenosyl-L-methionine-dependent methyltransferases"/>
    <property type="match status" value="1"/>
</dbReference>
<dbReference type="PANTHER" id="PTHR43861:SF1">
    <property type="entry name" value="TRANS-ACONITATE 2-METHYLTRANSFERASE"/>
    <property type="match status" value="1"/>
</dbReference>
<keyword evidence="1" id="KW-0808">Transferase</keyword>
<comment type="caution">
    <text evidence="1">The sequence shown here is derived from an EMBL/GenBank/DDBJ whole genome shotgun (WGS) entry which is preliminary data.</text>
</comment>
<dbReference type="GO" id="GO:0032259">
    <property type="term" value="P:methylation"/>
    <property type="evidence" value="ECO:0007669"/>
    <property type="project" value="UniProtKB-KW"/>
</dbReference>
<keyword evidence="1" id="KW-0489">Methyltransferase</keyword>
<gene>
    <name evidence="1" type="ORF">DI526_18400</name>
</gene>
<accession>A0A2W5WDZ3</accession>
<evidence type="ECO:0000313" key="1">
    <source>
        <dbReference type="EMBL" id="PZR31828.1"/>
    </source>
</evidence>
<dbReference type="GO" id="GO:0008168">
    <property type="term" value="F:methyltransferase activity"/>
    <property type="evidence" value="ECO:0007669"/>
    <property type="project" value="UniProtKB-KW"/>
</dbReference>
<sequence>MTFLSRRLKITVIPTSSADAEIAYDRPTLRFYADQASVYAANARSAPSRNLDAFLKRLPSGARVLELGCGDGRDSEAMLAQGFDVDATDGVAAMATQAEARLGRSVRVMRFDELDEEQAYDGVWANASLLHAPIPALPGVLERIFRALKPGGFHAASYKLGEGEGRDELGRYFNFLSGEALQAAYRQSAAWEILSLQRQVGGDYAGGRRPWGAITVRRPG</sequence>
<protein>
    <submittedName>
        <fullName evidence="1">SAM-dependent methyltransferase</fullName>
    </submittedName>
</protein>
<dbReference type="Gene3D" id="3.40.50.150">
    <property type="entry name" value="Vaccinia Virus protein VP39"/>
    <property type="match status" value="1"/>
</dbReference>
<dbReference type="PANTHER" id="PTHR43861">
    <property type="entry name" value="TRANS-ACONITATE 2-METHYLTRANSFERASE-RELATED"/>
    <property type="match status" value="1"/>
</dbReference>
<dbReference type="Pfam" id="PF13489">
    <property type="entry name" value="Methyltransf_23"/>
    <property type="match status" value="1"/>
</dbReference>
<dbReference type="Proteomes" id="UP000249393">
    <property type="component" value="Unassembled WGS sequence"/>
</dbReference>
<organism evidence="1 2">
    <name type="scientific">Caulobacter segnis</name>
    <dbReference type="NCBI Taxonomy" id="88688"/>
    <lineage>
        <taxon>Bacteria</taxon>
        <taxon>Pseudomonadati</taxon>
        <taxon>Pseudomonadota</taxon>
        <taxon>Alphaproteobacteria</taxon>
        <taxon>Caulobacterales</taxon>
        <taxon>Caulobacteraceae</taxon>
        <taxon>Caulobacter</taxon>
    </lineage>
</organism>